<proteinExistence type="predicted"/>
<protein>
    <submittedName>
        <fullName evidence="1">Uncharacterized protein</fullName>
    </submittedName>
</protein>
<dbReference type="AlphaFoldDB" id="A0A1H7WW86"/>
<sequence length="82" mass="9530">MTEVTRSHQGTTNLRHSHSQTLKPFNLHLTFVILNVAKRNEESLEVINAMAARTLLYAYFFRAQRRFAQQMIVTPNDINPDD</sequence>
<dbReference type="Proteomes" id="UP000199450">
    <property type="component" value="Unassembled WGS sequence"/>
</dbReference>
<evidence type="ECO:0000313" key="2">
    <source>
        <dbReference type="Proteomes" id="UP000199450"/>
    </source>
</evidence>
<evidence type="ECO:0000313" key="1">
    <source>
        <dbReference type="EMBL" id="SEM25773.1"/>
    </source>
</evidence>
<dbReference type="STRING" id="295069.SAMN05421856_10238"/>
<keyword evidence="2" id="KW-1185">Reference proteome</keyword>
<accession>A0A1H7WW86</accession>
<name>A0A1H7WW86_9FLAO</name>
<dbReference type="EMBL" id="FOBV01000002">
    <property type="protein sequence ID" value="SEM25773.1"/>
    <property type="molecule type" value="Genomic_DNA"/>
</dbReference>
<reference evidence="2" key="1">
    <citation type="submission" date="2016-10" db="EMBL/GenBank/DDBJ databases">
        <authorList>
            <person name="Varghese N."/>
            <person name="Submissions S."/>
        </authorList>
    </citation>
    <scope>NUCLEOTIDE SEQUENCE [LARGE SCALE GENOMIC DNA]</scope>
    <source>
        <strain evidence="2">DSM 17453</strain>
    </source>
</reference>
<gene>
    <name evidence="1" type="ORF">SAMN05421856_10238</name>
</gene>
<organism evidence="1 2">
    <name type="scientific">Chryseobacterium taichungense</name>
    <dbReference type="NCBI Taxonomy" id="295069"/>
    <lineage>
        <taxon>Bacteria</taxon>
        <taxon>Pseudomonadati</taxon>
        <taxon>Bacteroidota</taxon>
        <taxon>Flavobacteriia</taxon>
        <taxon>Flavobacteriales</taxon>
        <taxon>Weeksellaceae</taxon>
        <taxon>Chryseobacterium group</taxon>
        <taxon>Chryseobacterium</taxon>
    </lineage>
</organism>